<accession>A0A2H0RGV4</accession>
<dbReference type="InterPro" id="IPR043504">
    <property type="entry name" value="Peptidase_S1_PA_chymotrypsin"/>
</dbReference>
<reference evidence="2 3" key="1">
    <citation type="submission" date="2017-09" db="EMBL/GenBank/DDBJ databases">
        <title>Depth-based differentiation of microbial function through sediment-hosted aquifers and enrichment of novel symbionts in the deep terrestrial subsurface.</title>
        <authorList>
            <person name="Probst A.J."/>
            <person name="Ladd B."/>
            <person name="Jarett J.K."/>
            <person name="Geller-Mcgrath D.E."/>
            <person name="Sieber C.M."/>
            <person name="Emerson J.B."/>
            <person name="Anantharaman K."/>
            <person name="Thomas B.C."/>
            <person name="Malmstrom R."/>
            <person name="Stieglmeier M."/>
            <person name="Klingl A."/>
            <person name="Woyke T."/>
            <person name="Ryan C.M."/>
            <person name="Banfield J.F."/>
        </authorList>
    </citation>
    <scope>NUCLEOTIDE SEQUENCE [LARGE SCALE GENOMIC DNA]</scope>
    <source>
        <strain evidence="2">CG10_big_fil_rev_8_21_14_0_10_51_16</strain>
    </source>
</reference>
<dbReference type="SUPFAM" id="SSF50494">
    <property type="entry name" value="Trypsin-like serine proteases"/>
    <property type="match status" value="1"/>
</dbReference>
<dbReference type="Gene3D" id="2.40.10.10">
    <property type="entry name" value="Trypsin-like serine proteases"/>
    <property type="match status" value="1"/>
</dbReference>
<dbReference type="AlphaFoldDB" id="A0A2H0RGV4"/>
<evidence type="ECO:0000313" key="2">
    <source>
        <dbReference type="EMBL" id="PIR45025.1"/>
    </source>
</evidence>
<gene>
    <name evidence="2" type="ORF">COV10_01580</name>
</gene>
<protein>
    <recommendedName>
        <fullName evidence="4">Serine protease</fullName>
    </recommendedName>
</protein>
<evidence type="ECO:0000313" key="3">
    <source>
        <dbReference type="Proteomes" id="UP000228767"/>
    </source>
</evidence>
<proteinExistence type="predicted"/>
<feature type="region of interest" description="Disordered" evidence="1">
    <location>
        <begin position="268"/>
        <end position="295"/>
    </location>
</feature>
<dbReference type="Proteomes" id="UP000228767">
    <property type="component" value="Unassembled WGS sequence"/>
</dbReference>
<dbReference type="EMBL" id="PCYI01000009">
    <property type="protein sequence ID" value="PIR45025.1"/>
    <property type="molecule type" value="Genomic_DNA"/>
</dbReference>
<comment type="caution">
    <text evidence="2">The sequence shown here is derived from an EMBL/GenBank/DDBJ whole genome shotgun (WGS) entry which is preliminary data.</text>
</comment>
<sequence>MEDLTKSQLILLTLFVSFVTSIATGIVTVTLLEQAPVAVTQTVNRVVERTVERIVPGETKTTVREVVVTNDDLVAKIVAENKGAVVEIGVIQKEEPLGRIGEEKVVPGHEQVVLGTGVVVDLSGIVVISKVALSSVTTGMEARFSDNTKAVVTLVDFSHPSLAVLKINSFDAKKMSHIGLASRSLQLGEPLVGLGYHAGRLAVEVGRVVAMEDATNASSTPFAKSDVGSPWPVLSSKGSLVGFNMEDRSIVSSVEIIRLVDESKTLLRGTEERKSGSETASVGGAIPTHANRANP</sequence>
<organism evidence="2 3">
    <name type="scientific">Candidatus Vogelbacteria bacterium CG10_big_fil_rev_8_21_14_0_10_51_16</name>
    <dbReference type="NCBI Taxonomy" id="1975045"/>
    <lineage>
        <taxon>Bacteria</taxon>
        <taxon>Candidatus Vogeliibacteriota</taxon>
    </lineage>
</organism>
<dbReference type="InterPro" id="IPR009003">
    <property type="entry name" value="Peptidase_S1_PA"/>
</dbReference>
<name>A0A2H0RGV4_9BACT</name>
<evidence type="ECO:0000256" key="1">
    <source>
        <dbReference type="SAM" id="MobiDB-lite"/>
    </source>
</evidence>
<evidence type="ECO:0008006" key="4">
    <source>
        <dbReference type="Google" id="ProtNLM"/>
    </source>
</evidence>